<feature type="compositionally biased region" description="Polar residues" evidence="5">
    <location>
        <begin position="1"/>
        <end position="27"/>
    </location>
</feature>
<evidence type="ECO:0000256" key="5">
    <source>
        <dbReference type="SAM" id="MobiDB-lite"/>
    </source>
</evidence>
<reference evidence="8 9" key="1">
    <citation type="journal article" date="2018" name="Evol. Lett.">
        <title>Horizontal gene cluster transfer increased hallucinogenic mushroom diversity.</title>
        <authorList>
            <person name="Reynolds H.T."/>
            <person name="Vijayakumar V."/>
            <person name="Gluck-Thaler E."/>
            <person name="Korotkin H.B."/>
            <person name="Matheny P.B."/>
            <person name="Slot J.C."/>
        </authorList>
    </citation>
    <scope>NUCLEOTIDE SEQUENCE [LARGE SCALE GENOMIC DNA]</scope>
    <source>
        <strain evidence="8 9">2631</strain>
    </source>
</reference>
<dbReference type="FunCoup" id="A0A409XPQ4">
    <property type="interactions" value="837"/>
</dbReference>
<dbReference type="EMBL" id="NHYD01000994">
    <property type="protein sequence ID" value="PPQ92701.1"/>
    <property type="molecule type" value="Genomic_DNA"/>
</dbReference>
<dbReference type="InterPro" id="IPR007187">
    <property type="entry name" value="Nucleoporin_Nup133/Nup155_C"/>
</dbReference>
<feature type="domain" description="Nucleoporin Nup133/Nup155-like N-terminal" evidence="7">
    <location>
        <begin position="88"/>
        <end position="408"/>
    </location>
</feature>
<evidence type="ECO:0000256" key="2">
    <source>
        <dbReference type="ARBA" id="ARBA00007373"/>
    </source>
</evidence>
<protein>
    <recommendedName>
        <fullName evidence="10">Nucleoporin Nup133/Nup155-like N-terminal domain-containing protein</fullName>
    </recommendedName>
</protein>
<dbReference type="Gene3D" id="1.25.40.440">
    <property type="entry name" value="Nucleoporin, helical domain, central subdomain"/>
    <property type="match status" value="1"/>
</dbReference>
<comment type="caution">
    <text evidence="8">The sequence shown here is derived from an EMBL/GenBank/DDBJ whole genome shotgun (WGS) entry which is preliminary data.</text>
</comment>
<evidence type="ECO:0000259" key="7">
    <source>
        <dbReference type="Pfam" id="PF08801"/>
    </source>
</evidence>
<dbReference type="GO" id="GO:0044611">
    <property type="term" value="C:nuclear pore inner ring"/>
    <property type="evidence" value="ECO:0007669"/>
    <property type="project" value="TreeGrafter"/>
</dbReference>
<dbReference type="OrthoDB" id="338970at2759"/>
<keyword evidence="9" id="KW-1185">Reference proteome</keyword>
<name>A0A409XPQ4_PSICY</name>
<evidence type="ECO:0000313" key="9">
    <source>
        <dbReference type="Proteomes" id="UP000283269"/>
    </source>
</evidence>
<dbReference type="GO" id="GO:0036228">
    <property type="term" value="P:protein localization to nuclear inner membrane"/>
    <property type="evidence" value="ECO:0007669"/>
    <property type="project" value="TreeGrafter"/>
</dbReference>
<evidence type="ECO:0000256" key="3">
    <source>
        <dbReference type="ARBA" id="ARBA00022448"/>
    </source>
</evidence>
<dbReference type="Proteomes" id="UP000283269">
    <property type="component" value="Unassembled WGS sequence"/>
</dbReference>
<dbReference type="Pfam" id="PF08801">
    <property type="entry name" value="Nucleoporin_N"/>
    <property type="match status" value="1"/>
</dbReference>
<dbReference type="Pfam" id="PF03177">
    <property type="entry name" value="Nucleoporin_C"/>
    <property type="match status" value="1"/>
</dbReference>
<dbReference type="PANTHER" id="PTHR10350:SF6">
    <property type="entry name" value="NUCLEAR PORE COMPLEX PROTEIN NUP155"/>
    <property type="match status" value="1"/>
</dbReference>
<feature type="domain" description="Nucleoporin Nup133/Nup155-like C-terminal" evidence="6">
    <location>
        <begin position="672"/>
        <end position="1327"/>
    </location>
</feature>
<feature type="region of interest" description="Disordered" evidence="5">
    <location>
        <begin position="1"/>
        <end position="36"/>
    </location>
</feature>
<organism evidence="8 9">
    <name type="scientific">Psilocybe cyanescens</name>
    <dbReference type="NCBI Taxonomy" id="93625"/>
    <lineage>
        <taxon>Eukaryota</taxon>
        <taxon>Fungi</taxon>
        <taxon>Dikarya</taxon>
        <taxon>Basidiomycota</taxon>
        <taxon>Agaricomycotina</taxon>
        <taxon>Agaricomycetes</taxon>
        <taxon>Agaricomycetidae</taxon>
        <taxon>Agaricales</taxon>
        <taxon>Agaricineae</taxon>
        <taxon>Strophariaceae</taxon>
        <taxon>Psilocybe</taxon>
    </lineage>
</organism>
<dbReference type="SUPFAM" id="SSF101908">
    <property type="entry name" value="Putative isomerase YbhE"/>
    <property type="match status" value="1"/>
</dbReference>
<dbReference type="InterPro" id="IPR014908">
    <property type="entry name" value="Nucleoporin_Nup133/Nup155_N"/>
</dbReference>
<keyword evidence="3" id="KW-0813">Transport</keyword>
<dbReference type="InterPro" id="IPR042537">
    <property type="entry name" value="Nucleoporin_Nup155_C_2"/>
</dbReference>
<dbReference type="Gene3D" id="1.20.120.1880">
    <property type="entry name" value="Nucleoporin, helical C-terminal domain"/>
    <property type="match status" value="1"/>
</dbReference>
<dbReference type="GO" id="GO:0017056">
    <property type="term" value="F:structural constituent of nuclear pore"/>
    <property type="evidence" value="ECO:0007669"/>
    <property type="project" value="InterPro"/>
</dbReference>
<evidence type="ECO:0000256" key="4">
    <source>
        <dbReference type="ARBA" id="ARBA00023242"/>
    </source>
</evidence>
<comment type="similarity">
    <text evidence="2">Belongs to the non-repetitive/WGA-negative nucleoporin family.</text>
</comment>
<dbReference type="GO" id="GO:0000972">
    <property type="term" value="P:transcription-dependent tethering of RNA polymerase II gene DNA at nuclear periphery"/>
    <property type="evidence" value="ECO:0007669"/>
    <property type="project" value="TreeGrafter"/>
</dbReference>
<evidence type="ECO:0000313" key="8">
    <source>
        <dbReference type="EMBL" id="PPQ92701.1"/>
    </source>
</evidence>
<keyword evidence="4" id="KW-0539">Nucleus</keyword>
<dbReference type="Gene3D" id="1.25.40.450">
    <property type="entry name" value="Nucleoporin, helical domain, N-terminal subdomain"/>
    <property type="match status" value="1"/>
</dbReference>
<dbReference type="PANTHER" id="PTHR10350">
    <property type="entry name" value="NUCLEAR PORE COMPLEX PROTEIN NUP155"/>
    <property type="match status" value="1"/>
</dbReference>
<dbReference type="InParanoid" id="A0A409XPQ4"/>
<gene>
    <name evidence="8" type="ORF">CVT25_014008</name>
</gene>
<dbReference type="Gene3D" id="1.20.58.1780">
    <property type="match status" value="1"/>
</dbReference>
<evidence type="ECO:0000256" key="1">
    <source>
        <dbReference type="ARBA" id="ARBA00004123"/>
    </source>
</evidence>
<dbReference type="GO" id="GO:0006405">
    <property type="term" value="P:RNA export from nucleus"/>
    <property type="evidence" value="ECO:0007669"/>
    <property type="project" value="TreeGrafter"/>
</dbReference>
<comment type="subcellular location">
    <subcellularLocation>
        <location evidence="1">Nucleus</location>
    </subcellularLocation>
</comment>
<dbReference type="GO" id="GO:0006606">
    <property type="term" value="P:protein import into nucleus"/>
    <property type="evidence" value="ECO:0007669"/>
    <property type="project" value="TreeGrafter"/>
</dbReference>
<evidence type="ECO:0000259" key="6">
    <source>
        <dbReference type="Pfam" id="PF03177"/>
    </source>
</evidence>
<sequence>MATPFSQSRSFPVSTANQKNGTSTRQAPGTKPAPVDLPALQNASRILIDQLEKDAQTIPDLGETLTAAGSQASSSYSIYPDDIRVPFQKRKFVGIPEGLFQYYESVNVTSHMGLMPEIERAWISIDHKLFLWDYNDGQEIASFMDQPDVITSVALVKPKEGLFIDDITYVLVICTPISVLLIGVALANQTTPDGRSRKEIKLYATDLTVSTDVEMTSVAGAPDGRVFMCGQQDGNLYEVHYQANESWFGKRIQLVNHSLGRGHSLLPKFAAGSTDERIISVVFDLKRNCFYTLTSTNTITMYVPGADKAITRIQTLPSLYKAAQEKAPGSPALTPKNFQVVNIHVIDPSESRMGVQLMAITTNGIRLYFAPSVTYDFSYGSSSSTGGIRQLQLIHVRLPPMSLIHPDEQEKVHRSPTSAYGVSQVQKTPTTGGYTVSFLDNTCYADGLTVATQAGDADGTDYILCLAPDLTRIGNIGQLNLPQQQQQAQFNSYQYNSGNNPNRRPLTEYATVLTIPGRTWAMAAISKDTTPTPAGTPAPSGINELASQFGEYPNQFMLLTNVGLTFLVKRRALDYLRAVLEELQSEGNVQPIIEFRDSFGRDQTCSMLLGLASGNTFLDPSGALTSGTINTVSAEIAAVAKQAFYDFGERPIWTERVMYGTTAENKGSAIFSGRREGFALYFARLVRPFWKKKVTVANASGVQILNASEIVLLHVQKNLYALKEFLTRNPHLFHSSPSEPASTRAIVTEQEAWKAEQNSVSELQVLLTRTIEALSFILLLSDYRLGELISKCEADVQKLISNQTFEELITTQHGMTISRALVNVVIDQQIGQQISVDTISEVLQQRCGSFCSTDDVMLYKAKENVRKAAETRNPAERQNCLAEALRQLMSNMFPYDMKTNTFVGAITLPLTCAQVQDADNAGLECWYAGMMAGDVRRPLAEQRLHCYDLILDSLTVFEERCSKQPNANNAGTLPVDDPETVRSHAYELAFTSEDEMFHSTLYDWLIQRNLADDLLEMRPAYLEAHLKREPATVQKFQLLWQFYVKNGQPLRAAEVLGALAESTQFDLHLDSRLEYLTLAVANAKSHPISVGGRHETAIAFLTDLEEKLDVAQVQLEIYNTLLPHVDDAPEVGDRIKLLSKELFTMTDLYQQFAIPFDLPAIKLLCLHVSEHRDDNIVKPIWNQIFDEIMKETDDPVDRANLIMARIIPLGQRFYPSDSAFPIRYITGLLIRFMLLNKDVLPIGWTARILIQCNVRFAEIWDLFHELYESQVPPFNDQANIQAISGEFAILLTDWLAEATRPQANVLRTEFPVGRVDAAIDQYLSELEPGRTETKALYEDAKRQLRRYW</sequence>
<proteinExistence type="inferred from homology"/>
<dbReference type="InterPro" id="IPR004870">
    <property type="entry name" value="Nucleoporin_Nup155"/>
</dbReference>
<evidence type="ECO:0008006" key="10">
    <source>
        <dbReference type="Google" id="ProtNLM"/>
    </source>
</evidence>
<dbReference type="STRING" id="93625.A0A409XPQ4"/>
<accession>A0A409XPQ4</accession>
<dbReference type="InterPro" id="IPR042533">
    <property type="entry name" value="Nucleoporin_Nup155_C_1"/>
</dbReference>
<dbReference type="InterPro" id="IPR042538">
    <property type="entry name" value="Nucleoporin_Nup155_C_3"/>
</dbReference>
<dbReference type="FunFam" id="1.25.40.440:FF:000001">
    <property type="entry name" value="Nuclear pore complex subunit"/>
    <property type="match status" value="1"/>
</dbReference>